<sequence>SLSSSSSFPSVLLVPAHEQVLPRAALLLLLSSTRLDMRPHRGHVGKVGEAASAVHPHFRLMESGLVLLSHVVVEAGACREAALSAQLAHQFGLSSYDNRPRTRLHIAPVRARRVLSCARGLNRLRNHVHPIDFVPRFLLHSVGLCGEEEGELVCCR</sequence>
<organism evidence="1 2">
    <name type="scientific">Pristionchus fissidentatus</name>
    <dbReference type="NCBI Taxonomy" id="1538716"/>
    <lineage>
        <taxon>Eukaryota</taxon>
        <taxon>Metazoa</taxon>
        <taxon>Ecdysozoa</taxon>
        <taxon>Nematoda</taxon>
        <taxon>Chromadorea</taxon>
        <taxon>Rhabditida</taxon>
        <taxon>Rhabditina</taxon>
        <taxon>Diplogasteromorpha</taxon>
        <taxon>Diplogasteroidea</taxon>
        <taxon>Neodiplogasteridae</taxon>
        <taxon>Pristionchus</taxon>
    </lineage>
</organism>
<evidence type="ECO:0000313" key="1">
    <source>
        <dbReference type="EMBL" id="GMT32078.1"/>
    </source>
</evidence>
<name>A0AAV5WN78_9BILA</name>
<dbReference type="EMBL" id="BTSY01000006">
    <property type="protein sequence ID" value="GMT32078.1"/>
    <property type="molecule type" value="Genomic_DNA"/>
</dbReference>
<proteinExistence type="predicted"/>
<dbReference type="AlphaFoldDB" id="A0AAV5WN78"/>
<gene>
    <name evidence="1" type="ORF">PFISCL1PPCAC_23375</name>
</gene>
<dbReference type="Proteomes" id="UP001432322">
    <property type="component" value="Unassembled WGS sequence"/>
</dbReference>
<reference evidence="1" key="1">
    <citation type="submission" date="2023-10" db="EMBL/GenBank/DDBJ databases">
        <title>Genome assembly of Pristionchus species.</title>
        <authorList>
            <person name="Yoshida K."/>
            <person name="Sommer R.J."/>
        </authorList>
    </citation>
    <scope>NUCLEOTIDE SEQUENCE</scope>
    <source>
        <strain evidence="1">RS5133</strain>
    </source>
</reference>
<evidence type="ECO:0000313" key="2">
    <source>
        <dbReference type="Proteomes" id="UP001432322"/>
    </source>
</evidence>
<keyword evidence="2" id="KW-1185">Reference proteome</keyword>
<protein>
    <submittedName>
        <fullName evidence="1">Uncharacterized protein</fullName>
    </submittedName>
</protein>
<accession>A0AAV5WN78</accession>
<feature type="non-terminal residue" evidence="1">
    <location>
        <position position="1"/>
    </location>
</feature>
<comment type="caution">
    <text evidence="1">The sequence shown here is derived from an EMBL/GenBank/DDBJ whole genome shotgun (WGS) entry which is preliminary data.</text>
</comment>